<proteinExistence type="predicted"/>
<reference evidence="1 2" key="1">
    <citation type="submission" date="2021-06" db="EMBL/GenBank/DDBJ databases">
        <authorList>
            <person name="Palmer J.M."/>
        </authorList>
    </citation>
    <scope>NUCLEOTIDE SEQUENCE [LARGE SCALE GENOMIC DNA]</scope>
    <source>
        <strain evidence="1 2">AS_MEX2019</strain>
        <tissue evidence="1">Muscle</tissue>
    </source>
</reference>
<sequence>LSQAKEKQWKRGIRVCTICPPEGILWTRVGGVWTHFRRHQAKHSFFQNLLSCWKVNLHPSLKSFADSFSSRIVLYLAPSIFPSTLTTFPVPAEEKQPQA</sequence>
<accession>A0ABV0ZEX0</accession>
<evidence type="ECO:0000313" key="1">
    <source>
        <dbReference type="EMBL" id="MEQ2303918.1"/>
    </source>
</evidence>
<protein>
    <submittedName>
        <fullName evidence="1">Uncharacterized protein</fullName>
    </submittedName>
</protein>
<keyword evidence="2" id="KW-1185">Reference proteome</keyword>
<evidence type="ECO:0000313" key="2">
    <source>
        <dbReference type="Proteomes" id="UP001469553"/>
    </source>
</evidence>
<gene>
    <name evidence="1" type="ORF">AMECASPLE_021655</name>
</gene>
<dbReference type="Proteomes" id="UP001469553">
    <property type="component" value="Unassembled WGS sequence"/>
</dbReference>
<organism evidence="1 2">
    <name type="scientific">Ameca splendens</name>
    <dbReference type="NCBI Taxonomy" id="208324"/>
    <lineage>
        <taxon>Eukaryota</taxon>
        <taxon>Metazoa</taxon>
        <taxon>Chordata</taxon>
        <taxon>Craniata</taxon>
        <taxon>Vertebrata</taxon>
        <taxon>Euteleostomi</taxon>
        <taxon>Actinopterygii</taxon>
        <taxon>Neopterygii</taxon>
        <taxon>Teleostei</taxon>
        <taxon>Neoteleostei</taxon>
        <taxon>Acanthomorphata</taxon>
        <taxon>Ovalentaria</taxon>
        <taxon>Atherinomorphae</taxon>
        <taxon>Cyprinodontiformes</taxon>
        <taxon>Goodeidae</taxon>
        <taxon>Ameca</taxon>
    </lineage>
</organism>
<feature type="non-terminal residue" evidence="1">
    <location>
        <position position="1"/>
    </location>
</feature>
<comment type="caution">
    <text evidence="1">The sequence shown here is derived from an EMBL/GenBank/DDBJ whole genome shotgun (WGS) entry which is preliminary data.</text>
</comment>
<name>A0ABV0ZEX0_9TELE</name>
<dbReference type="EMBL" id="JAHRIP010058309">
    <property type="protein sequence ID" value="MEQ2303918.1"/>
    <property type="molecule type" value="Genomic_DNA"/>
</dbReference>